<evidence type="ECO:0000256" key="4">
    <source>
        <dbReference type="ARBA" id="ARBA00004613"/>
    </source>
</evidence>
<dbReference type="RefSeq" id="WP_012140090.1">
    <property type="nucleotide sequence ID" value="NC_009802.2"/>
</dbReference>
<dbReference type="GO" id="GO:0042597">
    <property type="term" value="C:periplasmic space"/>
    <property type="evidence" value="ECO:0007669"/>
    <property type="project" value="UniProtKB-SubCell"/>
</dbReference>
<dbReference type="GO" id="GO:0006508">
    <property type="term" value="P:proteolysis"/>
    <property type="evidence" value="ECO:0007669"/>
    <property type="project" value="UniProtKB-KW"/>
</dbReference>
<dbReference type="GO" id="GO:0009279">
    <property type="term" value="C:cell outer membrane"/>
    <property type="evidence" value="ECO:0007669"/>
    <property type="project" value="UniProtKB-SubCell"/>
</dbReference>
<keyword evidence="5" id="KW-1134">Transmembrane beta strand</keyword>
<keyword evidence="10" id="KW-0574">Periplasm</keyword>
<feature type="domain" description="Peptidase S6" evidence="17">
    <location>
        <begin position="23"/>
        <end position="324"/>
    </location>
</feature>
<evidence type="ECO:0000256" key="11">
    <source>
        <dbReference type="ARBA" id="ARBA00022801"/>
    </source>
</evidence>
<evidence type="ECO:0000259" key="17">
    <source>
        <dbReference type="PROSITE" id="PS51691"/>
    </source>
</evidence>
<evidence type="ECO:0000313" key="18">
    <source>
        <dbReference type="EMBL" id="EAT98732.1"/>
    </source>
</evidence>
<dbReference type="PROSITE" id="PS51257">
    <property type="entry name" value="PROKAR_LIPOPROTEIN"/>
    <property type="match status" value="1"/>
</dbReference>
<dbReference type="GO" id="GO:0009986">
    <property type="term" value="C:cell surface"/>
    <property type="evidence" value="ECO:0007669"/>
    <property type="project" value="UniProtKB-SubCell"/>
</dbReference>
<dbReference type="PROSITE" id="PS51208">
    <property type="entry name" value="AUTOTRANSPORTER"/>
    <property type="match status" value="1"/>
</dbReference>
<comment type="subcellular location">
    <subcellularLocation>
        <location evidence="3">Cell outer membrane</location>
        <topology evidence="3">Multi-pass membrane protein</topology>
    </subcellularLocation>
    <subcellularLocation>
        <location evidence="1">Cell surface</location>
    </subcellularLocation>
    <subcellularLocation>
        <location evidence="2">Periplasm</location>
    </subcellularLocation>
    <subcellularLocation>
        <location evidence="4">Secreted</location>
    </subcellularLocation>
</comment>
<keyword evidence="7 18" id="KW-0645">Protease</keyword>
<name>A7ZEH7_CAMC1</name>
<keyword evidence="13" id="KW-0472">Membrane</keyword>
<evidence type="ECO:0000256" key="12">
    <source>
        <dbReference type="ARBA" id="ARBA00022825"/>
    </source>
</evidence>
<dbReference type="SMART" id="SM00869">
    <property type="entry name" value="Autotransporter"/>
    <property type="match status" value="1"/>
</dbReference>
<dbReference type="Proteomes" id="UP000001121">
    <property type="component" value="Chromosome"/>
</dbReference>
<gene>
    <name evidence="18" type="ORF">CCC13826_1975</name>
</gene>
<dbReference type="Gene3D" id="2.40.10.120">
    <property type="match status" value="1"/>
</dbReference>
<evidence type="ECO:0000313" key="19">
    <source>
        <dbReference type="Proteomes" id="UP000001121"/>
    </source>
</evidence>
<dbReference type="OrthoDB" id="5318987at2"/>
<keyword evidence="15" id="KW-0998">Cell outer membrane</keyword>
<dbReference type="EMBL" id="CP000792">
    <property type="protein sequence ID" value="EAT98732.1"/>
    <property type="molecule type" value="Genomic_DNA"/>
</dbReference>
<evidence type="ECO:0000256" key="10">
    <source>
        <dbReference type="ARBA" id="ARBA00022764"/>
    </source>
</evidence>
<dbReference type="InterPro" id="IPR057393">
    <property type="entry name" value="PIC_HAP1_IgA0_b-sol2"/>
</dbReference>
<keyword evidence="12" id="KW-0720">Serine protease</keyword>
<evidence type="ECO:0000256" key="7">
    <source>
        <dbReference type="ARBA" id="ARBA00022670"/>
    </source>
</evidence>
<dbReference type="GO" id="GO:0005576">
    <property type="term" value="C:extracellular region"/>
    <property type="evidence" value="ECO:0007669"/>
    <property type="project" value="UniProtKB-SubCell"/>
</dbReference>
<dbReference type="AlphaFoldDB" id="A7ZEH7"/>
<dbReference type="GO" id="GO:0004252">
    <property type="term" value="F:serine-type endopeptidase activity"/>
    <property type="evidence" value="ECO:0007669"/>
    <property type="project" value="InterPro"/>
</dbReference>
<feature type="domain" description="Autotransporter" evidence="16">
    <location>
        <begin position="965"/>
        <end position="1225"/>
    </location>
</feature>
<dbReference type="Pfam" id="PF02395">
    <property type="entry name" value="Peptidase_S6"/>
    <property type="match status" value="1"/>
</dbReference>
<evidence type="ECO:0000256" key="5">
    <source>
        <dbReference type="ARBA" id="ARBA00022452"/>
    </source>
</evidence>
<sequence>MKNNLSISLVLSSILCSCLDAQVMDIGTNFYRDYLDLAQNKGIFKATDAPLEFTQRNGTKFTFDKIPNNNARNNKGNFTALGRSFVVTATHVEKGANAVDYNEKRGFFGNTKYEYLTRYSSTSTSKVYNTETTYLRTTKFIVEGSVDPIDIPDLEISPASYNDQDIAEIEVRKIENYFKSIKNSGGANGNDIFAYQAGIGLLSLEKPRIDPITGNPTGGYDTIVDKDDTNNQTLGASLNNINIINSVAYKKKIPLLGDGNEVNGIYVLPFTNDNFRNKLYIGDSGSGFFAYDTLNNKWVLVGVTSVANGTQNYASIVTARDFNDYKKGYENLVSGVNVLGSALVQNKDNIFSSANGSNITLSTNLDLGHGGIVVNSGDFTLNSTNGSKIAKFAGFDIARGASLNLNVTSDTSVHKLGKGSLIVSSSGNKPLRLGEGVVELRALNAFDKIYLTSGRGLLRLGVNENLNDKIFFGNGGGALDLNGFDQTFDNISANSSDAKITNANSQRATLTINGESGKDTIFHASIDKNIELRHSGQGKELVFDGGFDIDGALSLENAKVTLQGHPKTHAIGDASVLTPLAKSKIAAAGLIEPDYMDLARPSTLSQPDWDERKFSAKDGIKLKSSELTIGKDAKLNGDITAKNSVINLSGELTHYIDKFDGSNTYDDGLKYRQDIESKNLLVKDVKFDNKIVMDSDSLLKAGGGATKLKELVINGKDTPLAKDVLLGDGKFEVENLEVSGAQKLGFEPDSFIKKSLKIKSFGSENEPVLDFKKVLILGAGMKFDVDFTAALKGGMVLDKTYTLVSAQSIINEGAIFNNEQKLGDLFMTYTISDGKIVMKLSDKKGENPAVSSNVVQERVSKFSQRENKILSMLKGTPEFVQAISSGDDEALRKLAQKADKDMREISTSSLKMSIKALQNSNELMNSRLFQVTQLRAKADISQFKLAGLESDIMPSAKMAYEAAEASRERNNFWANVNGAYFKDKKSDGDLKFYGTNIGYDRGYDEFILGVSAGVSKAKFSSNVLKDDAKIYSFGAYGLFERGAHEIQSNLNFAFINSKRSLDEAQKASAKGRGILSSNYYKYKISLSKSGEYEQSIKPLLALELGANGIDGFKNDRYDQKSINDFNVAVAAGVEYALNSDKNVFGVQFLVKQSVYNSEDKSYVSLNNSNEYVDYKLDNNKLSYKLTLNSDTKLSENLVLSSQLSGMLDNDKNYGISGGLKIEYKF</sequence>
<evidence type="ECO:0000256" key="6">
    <source>
        <dbReference type="ARBA" id="ARBA00022525"/>
    </source>
</evidence>
<accession>A7ZEH7</accession>
<reference evidence="19" key="1">
    <citation type="submission" date="2007-10" db="EMBL/GenBank/DDBJ databases">
        <title>Genome sequence of Campylobacter concisus 13826 isolated from human feces.</title>
        <authorList>
            <person name="Fouts D.E."/>
            <person name="Mongodin E.F."/>
            <person name="Puiu D."/>
            <person name="Sebastian Y."/>
            <person name="Miller W.G."/>
            <person name="Mandrell R.E."/>
            <person name="On S."/>
            <person name="Nelson K.E."/>
        </authorList>
    </citation>
    <scope>NUCLEOTIDE SEQUENCE [LARGE SCALE GENOMIC DNA]</scope>
    <source>
        <strain evidence="19">13826</strain>
    </source>
</reference>
<dbReference type="HOGENOM" id="CLU_269451_0_0_7"/>
<dbReference type="InterPro" id="IPR036709">
    <property type="entry name" value="Autotransporte_beta_dom_sf"/>
</dbReference>
<keyword evidence="11" id="KW-0378">Hydrolase</keyword>
<dbReference type="InterPro" id="IPR011050">
    <property type="entry name" value="Pectin_lyase_fold/virulence"/>
</dbReference>
<keyword evidence="8" id="KW-0812">Transmembrane</keyword>
<dbReference type="KEGG" id="cco:CCC13826_1975"/>
<dbReference type="eggNOG" id="COG3468">
    <property type="taxonomic scope" value="Bacteria"/>
</dbReference>
<dbReference type="InterPro" id="IPR012332">
    <property type="entry name" value="Autotransporter_pectin_lyase_C"/>
</dbReference>
<dbReference type="Pfam" id="PF24078">
    <property type="entry name" value="Beta-sol_PIC_HAP1_IgA0_2nd"/>
    <property type="match status" value="1"/>
</dbReference>
<evidence type="ECO:0000256" key="8">
    <source>
        <dbReference type="ARBA" id="ARBA00022692"/>
    </source>
</evidence>
<proteinExistence type="predicted"/>
<protein>
    <submittedName>
        <fullName evidence="18">Immunoglobulin A1 protease family protein</fullName>
    </submittedName>
</protein>
<evidence type="ECO:0000256" key="13">
    <source>
        <dbReference type="ARBA" id="ARBA00023136"/>
    </source>
</evidence>
<dbReference type="Gene3D" id="2.160.20.20">
    <property type="match status" value="1"/>
</dbReference>
<evidence type="ECO:0000256" key="2">
    <source>
        <dbReference type="ARBA" id="ARBA00004418"/>
    </source>
</evidence>
<evidence type="ECO:0000256" key="15">
    <source>
        <dbReference type="ARBA" id="ARBA00023237"/>
    </source>
</evidence>
<dbReference type="PRINTS" id="PR00921">
    <property type="entry name" value="IGASERPTASE"/>
</dbReference>
<keyword evidence="6" id="KW-0964">Secreted</keyword>
<dbReference type="PROSITE" id="PS51691">
    <property type="entry name" value="PEPTIDASE_S6"/>
    <property type="match status" value="1"/>
</dbReference>
<evidence type="ECO:0000256" key="14">
    <source>
        <dbReference type="ARBA" id="ARBA00023145"/>
    </source>
</evidence>
<evidence type="ECO:0000259" key="16">
    <source>
        <dbReference type="PROSITE" id="PS51208"/>
    </source>
</evidence>
<keyword evidence="9" id="KW-0732">Signal</keyword>
<dbReference type="InterPro" id="IPR030396">
    <property type="entry name" value="Peptidase_S6_dom"/>
</dbReference>
<evidence type="ECO:0000256" key="3">
    <source>
        <dbReference type="ARBA" id="ARBA00004571"/>
    </source>
</evidence>
<keyword evidence="14" id="KW-0865">Zymogen</keyword>
<organism evidence="18 19">
    <name type="scientific">Campylobacter concisus (strain 13826)</name>
    <dbReference type="NCBI Taxonomy" id="360104"/>
    <lineage>
        <taxon>Bacteria</taxon>
        <taxon>Pseudomonadati</taxon>
        <taxon>Campylobacterota</taxon>
        <taxon>Epsilonproteobacteria</taxon>
        <taxon>Campylobacterales</taxon>
        <taxon>Campylobacteraceae</taxon>
        <taxon>Campylobacter</taxon>
    </lineage>
</organism>
<evidence type="ECO:0000256" key="1">
    <source>
        <dbReference type="ARBA" id="ARBA00004241"/>
    </source>
</evidence>
<dbReference type="SUPFAM" id="SSF51126">
    <property type="entry name" value="Pectin lyase-like"/>
    <property type="match status" value="1"/>
</dbReference>
<evidence type="ECO:0000256" key="9">
    <source>
        <dbReference type="ARBA" id="ARBA00022729"/>
    </source>
</evidence>
<dbReference type="InterPro" id="IPR000710">
    <property type="entry name" value="Peptidase_S6"/>
</dbReference>
<dbReference type="SUPFAM" id="SSF103515">
    <property type="entry name" value="Autotransporter"/>
    <property type="match status" value="1"/>
</dbReference>
<dbReference type="InterPro" id="IPR005546">
    <property type="entry name" value="Autotransporte_beta"/>
</dbReference>